<dbReference type="Gene3D" id="1.10.287.130">
    <property type="match status" value="1"/>
</dbReference>
<evidence type="ECO:0000313" key="11">
    <source>
        <dbReference type="Proteomes" id="UP000178529"/>
    </source>
</evidence>
<dbReference type="AlphaFoldDB" id="A0A1G2R6S9"/>
<dbReference type="SUPFAM" id="SSF55874">
    <property type="entry name" value="ATPase domain of HSP90 chaperone/DNA topoisomerase II/histidine kinase"/>
    <property type="match status" value="1"/>
</dbReference>
<dbReference type="SMART" id="SM00388">
    <property type="entry name" value="HisKA"/>
    <property type="match status" value="1"/>
</dbReference>
<evidence type="ECO:0000256" key="7">
    <source>
        <dbReference type="ARBA" id="ARBA00023136"/>
    </source>
</evidence>
<dbReference type="PANTHER" id="PTHR43047:SF72">
    <property type="entry name" value="OSMOSENSING HISTIDINE PROTEIN KINASE SLN1"/>
    <property type="match status" value="1"/>
</dbReference>
<proteinExistence type="predicted"/>
<keyword evidence="8" id="KW-0812">Transmembrane</keyword>
<evidence type="ECO:0000313" key="10">
    <source>
        <dbReference type="EMBL" id="OHA68570.1"/>
    </source>
</evidence>
<feature type="domain" description="Histidine kinase" evidence="9">
    <location>
        <begin position="301"/>
        <end position="524"/>
    </location>
</feature>
<evidence type="ECO:0000256" key="3">
    <source>
        <dbReference type="ARBA" id="ARBA00022553"/>
    </source>
</evidence>
<feature type="transmembrane region" description="Helical" evidence="8">
    <location>
        <begin position="250"/>
        <end position="268"/>
    </location>
</feature>
<dbReference type="GO" id="GO:0000155">
    <property type="term" value="F:phosphorelay sensor kinase activity"/>
    <property type="evidence" value="ECO:0007669"/>
    <property type="project" value="InterPro"/>
</dbReference>
<dbReference type="EMBL" id="MHTY01000023">
    <property type="protein sequence ID" value="OHA68570.1"/>
    <property type="molecule type" value="Genomic_DNA"/>
</dbReference>
<keyword evidence="7 8" id="KW-0472">Membrane</keyword>
<gene>
    <name evidence="10" type="ORF">A3J68_02085</name>
</gene>
<dbReference type="EC" id="2.7.13.3" evidence="2"/>
<evidence type="ECO:0000259" key="9">
    <source>
        <dbReference type="PROSITE" id="PS50109"/>
    </source>
</evidence>
<dbReference type="InterPro" id="IPR036890">
    <property type="entry name" value="HATPase_C_sf"/>
</dbReference>
<dbReference type="InterPro" id="IPR003661">
    <property type="entry name" value="HisK_dim/P_dom"/>
</dbReference>
<keyword evidence="5" id="KW-0418">Kinase</keyword>
<dbReference type="InterPro" id="IPR005467">
    <property type="entry name" value="His_kinase_dom"/>
</dbReference>
<feature type="transmembrane region" description="Helical" evidence="8">
    <location>
        <begin position="63"/>
        <end position="82"/>
    </location>
</feature>
<keyword evidence="3" id="KW-0597">Phosphoprotein</keyword>
<dbReference type="Pfam" id="PF00512">
    <property type="entry name" value="HisKA"/>
    <property type="match status" value="1"/>
</dbReference>
<organism evidence="10 11">
    <name type="scientific">Candidatus Wildermuthbacteria bacterium RIFCSPHIGHO2_02_FULL_48_16</name>
    <dbReference type="NCBI Taxonomy" id="1802453"/>
    <lineage>
        <taxon>Bacteria</taxon>
        <taxon>Candidatus Wildermuthiibacteriota</taxon>
    </lineage>
</organism>
<feature type="transmembrane region" description="Helical" evidence="8">
    <location>
        <begin position="94"/>
        <end position="115"/>
    </location>
</feature>
<dbReference type="InterPro" id="IPR003594">
    <property type="entry name" value="HATPase_dom"/>
</dbReference>
<feature type="transmembrane region" description="Helical" evidence="8">
    <location>
        <begin position="6"/>
        <end position="26"/>
    </location>
</feature>
<dbReference type="PRINTS" id="PR00344">
    <property type="entry name" value="BCTRLSENSOR"/>
</dbReference>
<dbReference type="Proteomes" id="UP000178529">
    <property type="component" value="Unassembled WGS sequence"/>
</dbReference>
<keyword evidence="4" id="KW-0808">Transferase</keyword>
<feature type="transmembrane region" description="Helical" evidence="8">
    <location>
        <begin position="169"/>
        <end position="190"/>
    </location>
</feature>
<dbReference type="FunFam" id="3.30.565.10:FF:000006">
    <property type="entry name" value="Sensor histidine kinase WalK"/>
    <property type="match status" value="1"/>
</dbReference>
<accession>A0A1G2R6S9</accession>
<dbReference type="CDD" id="cd00082">
    <property type="entry name" value="HisKA"/>
    <property type="match status" value="1"/>
</dbReference>
<evidence type="ECO:0000256" key="8">
    <source>
        <dbReference type="SAM" id="Phobius"/>
    </source>
</evidence>
<dbReference type="GO" id="GO:0009927">
    <property type="term" value="F:histidine phosphotransfer kinase activity"/>
    <property type="evidence" value="ECO:0007669"/>
    <property type="project" value="TreeGrafter"/>
</dbReference>
<dbReference type="InterPro" id="IPR036097">
    <property type="entry name" value="HisK_dim/P_sf"/>
</dbReference>
<feature type="transmembrane region" description="Helical" evidence="8">
    <location>
        <begin position="33"/>
        <end position="51"/>
    </location>
</feature>
<reference evidence="10 11" key="1">
    <citation type="journal article" date="2016" name="Nat. Commun.">
        <title>Thousands of microbial genomes shed light on interconnected biogeochemical processes in an aquifer system.</title>
        <authorList>
            <person name="Anantharaman K."/>
            <person name="Brown C.T."/>
            <person name="Hug L.A."/>
            <person name="Sharon I."/>
            <person name="Castelle C.J."/>
            <person name="Probst A.J."/>
            <person name="Thomas B.C."/>
            <person name="Singh A."/>
            <person name="Wilkins M.J."/>
            <person name="Karaoz U."/>
            <person name="Brodie E.L."/>
            <person name="Williams K.H."/>
            <person name="Hubbard S.S."/>
            <person name="Banfield J.F."/>
        </authorList>
    </citation>
    <scope>NUCLEOTIDE SEQUENCE [LARGE SCALE GENOMIC DNA]</scope>
</reference>
<comment type="catalytic activity">
    <reaction evidence="1">
        <text>ATP + protein L-histidine = ADP + protein N-phospho-L-histidine.</text>
        <dbReference type="EC" id="2.7.13.3"/>
    </reaction>
</comment>
<evidence type="ECO:0000256" key="1">
    <source>
        <dbReference type="ARBA" id="ARBA00000085"/>
    </source>
</evidence>
<dbReference type="SUPFAM" id="SSF47384">
    <property type="entry name" value="Homodimeric domain of signal transducing histidine kinase"/>
    <property type="match status" value="1"/>
</dbReference>
<dbReference type="Pfam" id="PF02518">
    <property type="entry name" value="HATPase_c"/>
    <property type="match status" value="1"/>
</dbReference>
<sequence length="524" mass="58967">MSVFAISGILIGTTSIAMAVLMVLIGKERLHSIWGLFCVAVAVWGFGGYQIALARDPVQAELWWRLTHIGVIFIPVFFMHFVSEFLELKNKVFVLALYALGFFFLAVNSYGNLFIADMRWVFNEFYYDSPPGIFYIPFTAFFVGLVIYSHFMLWKALKTATGLKKKQIQYFFAGMLVSFAGGSLSFLPVYRIDVYPVFNLAAFLYTPILTFAILRKHLFDIRVFLTQFLVGAIAVLLLVNFFTSKGVVEYAWKGAMFIAFLFAGYLLIKSVLNEIKIREQLQAALLKLQELDKAKSEFLSIASHQLRAPLTAIKGYLSMLMEGTYGAVGEEQKRPMQNVYDSNERMIKLVNDLLNISRIESGRVEVKLEEGSIQEILEGVAQELQVKAHEKRLDLVVEKPTSPLPLFRFDKEKIRNVILNLVDNAIHYTEQGSVSLNAKVQMIHDKNAMVIQVKDTGLGMSQEEIARLFQSFTRGETGNRAWAEGSGLGLYIAKQFVALHKGKISAESKGANQGSTFIVELPLA</sequence>
<dbReference type="FunFam" id="1.10.287.130:FF:000001">
    <property type="entry name" value="Two-component sensor histidine kinase"/>
    <property type="match status" value="1"/>
</dbReference>
<dbReference type="SMART" id="SM00387">
    <property type="entry name" value="HATPase_c"/>
    <property type="match status" value="1"/>
</dbReference>
<dbReference type="InterPro" id="IPR031621">
    <property type="entry name" value="HisKA_7TM"/>
</dbReference>
<name>A0A1G2R6S9_9BACT</name>
<keyword evidence="6" id="KW-0902">Two-component regulatory system</keyword>
<feature type="transmembrane region" description="Helical" evidence="8">
    <location>
        <begin position="221"/>
        <end position="244"/>
    </location>
</feature>
<evidence type="ECO:0000256" key="4">
    <source>
        <dbReference type="ARBA" id="ARBA00022679"/>
    </source>
</evidence>
<keyword evidence="8" id="KW-1133">Transmembrane helix</keyword>
<evidence type="ECO:0000256" key="2">
    <source>
        <dbReference type="ARBA" id="ARBA00012438"/>
    </source>
</evidence>
<dbReference type="Pfam" id="PF16927">
    <property type="entry name" value="HisKA_7TM"/>
    <property type="match status" value="1"/>
</dbReference>
<dbReference type="PROSITE" id="PS50109">
    <property type="entry name" value="HIS_KIN"/>
    <property type="match status" value="1"/>
</dbReference>
<dbReference type="InterPro" id="IPR004358">
    <property type="entry name" value="Sig_transdc_His_kin-like_C"/>
</dbReference>
<evidence type="ECO:0000256" key="5">
    <source>
        <dbReference type="ARBA" id="ARBA00022777"/>
    </source>
</evidence>
<feature type="transmembrane region" description="Helical" evidence="8">
    <location>
        <begin position="135"/>
        <end position="157"/>
    </location>
</feature>
<comment type="caution">
    <text evidence="10">The sequence shown here is derived from an EMBL/GenBank/DDBJ whole genome shotgun (WGS) entry which is preliminary data.</text>
</comment>
<dbReference type="PANTHER" id="PTHR43047">
    <property type="entry name" value="TWO-COMPONENT HISTIDINE PROTEIN KINASE"/>
    <property type="match status" value="1"/>
</dbReference>
<dbReference type="Gene3D" id="3.30.565.10">
    <property type="entry name" value="Histidine kinase-like ATPase, C-terminal domain"/>
    <property type="match status" value="1"/>
</dbReference>
<feature type="transmembrane region" description="Helical" evidence="8">
    <location>
        <begin position="196"/>
        <end position="214"/>
    </location>
</feature>
<protein>
    <recommendedName>
        <fullName evidence="2">histidine kinase</fullName>
        <ecNumber evidence="2">2.7.13.3</ecNumber>
    </recommendedName>
</protein>
<evidence type="ECO:0000256" key="6">
    <source>
        <dbReference type="ARBA" id="ARBA00023012"/>
    </source>
</evidence>
<dbReference type="GO" id="GO:0005886">
    <property type="term" value="C:plasma membrane"/>
    <property type="evidence" value="ECO:0007669"/>
    <property type="project" value="TreeGrafter"/>
</dbReference>